<evidence type="ECO:0000313" key="8">
    <source>
        <dbReference type="RGD" id="1307761"/>
    </source>
</evidence>
<dbReference type="GO" id="GO:0006325">
    <property type="term" value="P:chromatin organization"/>
    <property type="evidence" value="ECO:0000318"/>
    <property type="project" value="GO_Central"/>
</dbReference>
<evidence type="ECO:0000256" key="5">
    <source>
        <dbReference type="SAM" id="MobiDB-lite"/>
    </source>
</evidence>
<evidence type="ECO:0000256" key="4">
    <source>
        <dbReference type="ARBA" id="ARBA00023242"/>
    </source>
</evidence>
<dbReference type="SMART" id="SM00527">
    <property type="entry name" value="HMG17"/>
    <property type="match status" value="1"/>
</dbReference>
<dbReference type="RGD" id="1307761">
    <property type="gene designation" value="Hmgn1"/>
</dbReference>
<evidence type="ECO:0007829" key="9">
    <source>
        <dbReference type="PeptideAtlas" id="A0A8I5Y8Y4"/>
    </source>
</evidence>
<keyword evidence="3" id="KW-0238">DNA-binding</keyword>
<dbReference type="Pfam" id="PF01101">
    <property type="entry name" value="HMG14_17"/>
    <property type="match status" value="1"/>
</dbReference>
<dbReference type="GeneTree" id="ENSGT00950000182802"/>
<accession>A0A8I5Y8Y4</accession>
<feature type="compositionally biased region" description="Basic and acidic residues" evidence="5">
    <location>
        <begin position="12"/>
        <end position="40"/>
    </location>
</feature>
<dbReference type="PANTHER" id="PTHR23087">
    <property type="entry name" value="NONHISTONE CHROMOSOMAL PROTEIN HMG"/>
    <property type="match status" value="1"/>
</dbReference>
<keyword evidence="4" id="KW-0539">Nucleus</keyword>
<keyword evidence="7" id="KW-1185">Reference proteome</keyword>
<reference evidence="6" key="2">
    <citation type="submission" date="2025-08" db="UniProtKB">
        <authorList>
            <consortium name="Ensembl"/>
        </authorList>
    </citation>
    <scope>IDENTIFICATION</scope>
    <source>
        <strain evidence="6">Brown Norway</strain>
    </source>
</reference>
<sequence>MPKRKVSADGAAKAEKPAPAKVDAKPKKAAGKDKASDKKAQIKGKRGAKGKQAEVADQQTTDLPAENGETENQSPASEEEKEAKSD</sequence>
<dbReference type="GO" id="GO:0031492">
    <property type="term" value="F:nucleosomal DNA binding"/>
    <property type="evidence" value="ECO:0007669"/>
    <property type="project" value="InterPro"/>
</dbReference>
<dbReference type="GO" id="GO:0003682">
    <property type="term" value="F:chromatin binding"/>
    <property type="evidence" value="ECO:0000318"/>
    <property type="project" value="GO_Central"/>
</dbReference>
<evidence type="ECO:0000313" key="6">
    <source>
        <dbReference type="Ensembl" id="ENSRNOP00000076505.2"/>
    </source>
</evidence>
<dbReference type="InterPro" id="IPR000079">
    <property type="entry name" value="HMGN_fam"/>
</dbReference>
<dbReference type="PRINTS" id="PR00925">
    <property type="entry name" value="NONHISHMG17"/>
</dbReference>
<dbReference type="AGR" id="RGD:1307761"/>
<evidence type="ECO:0000256" key="2">
    <source>
        <dbReference type="ARBA" id="ARBA00007696"/>
    </source>
</evidence>
<dbReference type="GO" id="GO:0005634">
    <property type="term" value="C:nucleus"/>
    <property type="evidence" value="ECO:0000318"/>
    <property type="project" value="GO_Central"/>
</dbReference>
<feature type="region of interest" description="Disordered" evidence="5">
    <location>
        <begin position="1"/>
        <end position="86"/>
    </location>
</feature>
<comment type="subcellular location">
    <subcellularLocation>
        <location evidence="1">Nucleus</location>
    </subcellularLocation>
</comment>
<dbReference type="Proteomes" id="UP000002494">
    <property type="component" value="Chromosome 11"/>
</dbReference>
<dbReference type="AlphaFoldDB" id="A0A8I5Y8Y4"/>
<organism evidence="6 7">
    <name type="scientific">Rattus norvegicus</name>
    <name type="common">Rat</name>
    <dbReference type="NCBI Taxonomy" id="10116"/>
    <lineage>
        <taxon>Eukaryota</taxon>
        <taxon>Metazoa</taxon>
        <taxon>Chordata</taxon>
        <taxon>Craniata</taxon>
        <taxon>Vertebrata</taxon>
        <taxon>Euteleostomi</taxon>
        <taxon>Mammalia</taxon>
        <taxon>Eutheria</taxon>
        <taxon>Euarchontoglires</taxon>
        <taxon>Glires</taxon>
        <taxon>Rodentia</taxon>
        <taxon>Myomorpha</taxon>
        <taxon>Muroidea</taxon>
        <taxon>Muridae</taxon>
        <taxon>Murinae</taxon>
        <taxon>Rattus</taxon>
    </lineage>
</organism>
<comment type="similarity">
    <text evidence="2">Belongs to the HMGN family.</text>
</comment>
<protein>
    <submittedName>
        <fullName evidence="6">High mobility group nucleosome binding domain 1</fullName>
    </submittedName>
</protein>
<evidence type="ECO:0000256" key="3">
    <source>
        <dbReference type="ARBA" id="ARBA00023125"/>
    </source>
</evidence>
<gene>
    <name evidence="8" type="primary">Hmgn1</name>
    <name evidence="6" type="synonym">LOC120093784</name>
</gene>
<dbReference type="Ensembl" id="ENSRNOT00000094497.2">
    <property type="protein sequence ID" value="ENSRNOP00000076505.2"/>
    <property type="gene ID" value="ENSRNOG00000048226.3"/>
</dbReference>
<name>A0A8I5Y8Y4_RAT</name>
<evidence type="ECO:0000313" key="7">
    <source>
        <dbReference type="Proteomes" id="UP000002494"/>
    </source>
</evidence>
<reference evidence="6" key="3">
    <citation type="submission" date="2025-09" db="UniProtKB">
        <authorList>
            <consortium name="Ensembl"/>
        </authorList>
    </citation>
    <scope>IDENTIFICATION</scope>
    <source>
        <strain evidence="6">Brown Norway</strain>
    </source>
</reference>
<dbReference type="RGD" id="41331311">
    <property type="gene designation" value="LOC120093784"/>
</dbReference>
<reference evidence="6" key="1">
    <citation type="submission" date="2024-01" db="EMBL/GenBank/DDBJ databases">
        <title>GRCr8: a new rat reference genome assembly contstructed from accurate long reads and long range scaffolding.</title>
        <authorList>
            <person name="Doris P.A."/>
            <person name="Kalbfleisch T."/>
            <person name="Li K."/>
            <person name="Howe K."/>
            <person name="Wood J."/>
        </authorList>
    </citation>
    <scope>NUCLEOTIDE SEQUENCE [LARGE SCALE GENOMIC DNA]</scope>
    <source>
        <strain evidence="6">Brown Norway</strain>
    </source>
</reference>
<dbReference type="PANTHER" id="PTHR23087:SF12">
    <property type="entry name" value="NON-HISTONE CHROMOSOMAL PROTEIN HMG-14"/>
    <property type="match status" value="1"/>
</dbReference>
<keyword evidence="9" id="KW-1267">Proteomics identification</keyword>
<evidence type="ECO:0000256" key="1">
    <source>
        <dbReference type="ARBA" id="ARBA00004123"/>
    </source>
</evidence>
<proteinExistence type="evidence at protein level"/>
<dbReference type="GO" id="GO:0000785">
    <property type="term" value="C:chromatin"/>
    <property type="evidence" value="ECO:0007669"/>
    <property type="project" value="InterPro"/>
</dbReference>